<evidence type="ECO:0008006" key="3">
    <source>
        <dbReference type="Google" id="ProtNLM"/>
    </source>
</evidence>
<organism evidence="1 2">
    <name type="scientific">Lacinutrix neustonica</name>
    <dbReference type="NCBI Taxonomy" id="2980107"/>
    <lineage>
        <taxon>Bacteria</taxon>
        <taxon>Pseudomonadati</taxon>
        <taxon>Bacteroidota</taxon>
        <taxon>Flavobacteriia</taxon>
        <taxon>Flavobacteriales</taxon>
        <taxon>Flavobacteriaceae</taxon>
        <taxon>Lacinutrix</taxon>
    </lineage>
</organism>
<reference evidence="1" key="1">
    <citation type="submission" date="2022-11" db="EMBL/GenBank/DDBJ databases">
        <title>Lacinutrix neustonica HL-RS19T sp. nov., isolated from the surface microlayer sample of brackish Lake Shihwa.</title>
        <authorList>
            <person name="Choi J.Y."/>
            <person name="Hwang C.Y."/>
        </authorList>
    </citation>
    <scope>NUCLEOTIDE SEQUENCE</scope>
    <source>
        <strain evidence="1">HL-RS19</strain>
    </source>
</reference>
<protein>
    <recommendedName>
        <fullName evidence="3">Lipoprotein</fullName>
    </recommendedName>
</protein>
<dbReference type="RefSeq" id="WP_267675692.1">
    <property type="nucleotide sequence ID" value="NZ_CP113088.1"/>
</dbReference>
<keyword evidence="2" id="KW-1185">Reference proteome</keyword>
<dbReference type="AlphaFoldDB" id="A0A9E8MUC4"/>
<sequence length="162" mass="18313">MKIAHKSILIVVISALTITGCSRKNDSFVSRNFHAVTAEYNTLFNGNNALEKGRENLNSAYRDNYWAVLPVERMQIAEEIMLPGQSKNADFTVAEEKAVKAIQQHGMNIKGKEYNPQMDEAYLLLGKARYFDQRFIPAPEAFNYILYKYPASSNINQAKVSA</sequence>
<evidence type="ECO:0000313" key="2">
    <source>
        <dbReference type="Proteomes" id="UP001164705"/>
    </source>
</evidence>
<gene>
    <name evidence="1" type="ORF">N7U66_13125</name>
</gene>
<dbReference type="EMBL" id="CP113088">
    <property type="protein sequence ID" value="WAC01104.1"/>
    <property type="molecule type" value="Genomic_DNA"/>
</dbReference>
<proteinExistence type="predicted"/>
<accession>A0A9E8MUC4</accession>
<evidence type="ECO:0000313" key="1">
    <source>
        <dbReference type="EMBL" id="WAC01104.1"/>
    </source>
</evidence>
<dbReference type="PROSITE" id="PS51257">
    <property type="entry name" value="PROKAR_LIPOPROTEIN"/>
    <property type="match status" value="1"/>
</dbReference>
<dbReference type="KEGG" id="lnu:N7U66_13125"/>
<dbReference type="Proteomes" id="UP001164705">
    <property type="component" value="Chromosome"/>
</dbReference>
<name>A0A9E8MUC4_9FLAO</name>